<sequence length="252" mass="27844">MIAFVYEGFLTDQECNHLISLAKSELKRSAVTDNESGEGKLSKVRTSSGMFIPKGKDPIVAGIEDKIALWTFLPDENGKDMQVLRYERGQRYDPYYDSSVNEVNIAESGHRIATVLLYLSNVTKGGETVFRAAEESPHHISSTSDDDLSGRAKKGISVKPRKGDALLFFSLYPNAIPDRSSLLGGCPVIEGEKWLATKWIHDKALGSTGGCCKDENENCERWAASGECSRYPEYMVGIPKSPGYCRRSCQLC</sequence>
<reference evidence="1" key="1">
    <citation type="submission" date="2022-02" db="EMBL/GenBank/DDBJ databases">
        <title>Plant Genome Project.</title>
        <authorList>
            <person name="Zhang R.-G."/>
        </authorList>
    </citation>
    <scope>NUCLEOTIDE SEQUENCE</scope>
    <source>
        <strain evidence="1">AT1</strain>
    </source>
</reference>
<keyword evidence="2" id="KW-1185">Reference proteome</keyword>
<gene>
    <name evidence="1" type="ORF">RHMOL_Rhmol04G0346600</name>
</gene>
<proteinExistence type="predicted"/>
<organism evidence="1 2">
    <name type="scientific">Rhododendron molle</name>
    <name type="common">Chinese azalea</name>
    <name type="synonym">Azalea mollis</name>
    <dbReference type="NCBI Taxonomy" id="49168"/>
    <lineage>
        <taxon>Eukaryota</taxon>
        <taxon>Viridiplantae</taxon>
        <taxon>Streptophyta</taxon>
        <taxon>Embryophyta</taxon>
        <taxon>Tracheophyta</taxon>
        <taxon>Spermatophyta</taxon>
        <taxon>Magnoliopsida</taxon>
        <taxon>eudicotyledons</taxon>
        <taxon>Gunneridae</taxon>
        <taxon>Pentapetalae</taxon>
        <taxon>asterids</taxon>
        <taxon>Ericales</taxon>
        <taxon>Ericaceae</taxon>
        <taxon>Ericoideae</taxon>
        <taxon>Rhodoreae</taxon>
        <taxon>Rhododendron</taxon>
    </lineage>
</organism>
<evidence type="ECO:0000313" key="2">
    <source>
        <dbReference type="Proteomes" id="UP001062846"/>
    </source>
</evidence>
<protein>
    <submittedName>
        <fullName evidence="1">Uncharacterized protein</fullName>
    </submittedName>
</protein>
<evidence type="ECO:0000313" key="1">
    <source>
        <dbReference type="EMBL" id="KAI8561521.1"/>
    </source>
</evidence>
<dbReference type="EMBL" id="CM046391">
    <property type="protein sequence ID" value="KAI8561521.1"/>
    <property type="molecule type" value="Genomic_DNA"/>
</dbReference>
<dbReference type="Proteomes" id="UP001062846">
    <property type="component" value="Chromosome 4"/>
</dbReference>
<name>A0ACC0P7I8_RHOML</name>
<accession>A0ACC0P7I8</accession>
<comment type="caution">
    <text evidence="1">The sequence shown here is derived from an EMBL/GenBank/DDBJ whole genome shotgun (WGS) entry which is preliminary data.</text>
</comment>